<name>A0A4R2JTG1_9PSEU</name>
<comment type="caution">
    <text evidence="2">The sequence shown here is derived from an EMBL/GenBank/DDBJ whole genome shotgun (WGS) entry which is preliminary data.</text>
</comment>
<gene>
    <name evidence="2" type="ORF">EV192_1021064</name>
</gene>
<evidence type="ECO:0008006" key="4">
    <source>
        <dbReference type="Google" id="ProtNLM"/>
    </source>
</evidence>
<evidence type="ECO:0000256" key="1">
    <source>
        <dbReference type="SAM" id="MobiDB-lite"/>
    </source>
</evidence>
<evidence type="ECO:0000313" key="2">
    <source>
        <dbReference type="EMBL" id="TCO62924.1"/>
    </source>
</evidence>
<feature type="region of interest" description="Disordered" evidence="1">
    <location>
        <begin position="1"/>
        <end position="24"/>
    </location>
</feature>
<sequence>MAVPACGSGTTSNPPSGTVQPTVQAPTSVASTTALSVVDRAKQDALASYRGMWQDFVSAGTTSDWQSPKLGEHATGIALTNLTHGLRTDSDSGLVTKGQPILNPTVSSVDPSDNPSKIVVSDCGDSSQWLKYRADNGQLADTPGGRRLINAIVERQVDGVWRVSDFGVHDLGTC</sequence>
<proteinExistence type="predicted"/>
<keyword evidence="3" id="KW-1185">Reference proteome</keyword>
<accession>A0A4R2JTG1</accession>
<dbReference type="EMBL" id="SLWS01000002">
    <property type="protein sequence ID" value="TCO62924.1"/>
    <property type="molecule type" value="Genomic_DNA"/>
</dbReference>
<organism evidence="2 3">
    <name type="scientific">Actinocrispum wychmicini</name>
    <dbReference type="NCBI Taxonomy" id="1213861"/>
    <lineage>
        <taxon>Bacteria</taxon>
        <taxon>Bacillati</taxon>
        <taxon>Actinomycetota</taxon>
        <taxon>Actinomycetes</taxon>
        <taxon>Pseudonocardiales</taxon>
        <taxon>Pseudonocardiaceae</taxon>
        <taxon>Actinocrispum</taxon>
    </lineage>
</organism>
<evidence type="ECO:0000313" key="3">
    <source>
        <dbReference type="Proteomes" id="UP000295680"/>
    </source>
</evidence>
<protein>
    <recommendedName>
        <fullName evidence="4">Mce-associated membrane protein</fullName>
    </recommendedName>
</protein>
<reference evidence="2 3" key="1">
    <citation type="submission" date="2019-03" db="EMBL/GenBank/DDBJ databases">
        <title>Genomic Encyclopedia of Type Strains, Phase IV (KMG-IV): sequencing the most valuable type-strain genomes for metagenomic binning, comparative biology and taxonomic classification.</title>
        <authorList>
            <person name="Goeker M."/>
        </authorList>
    </citation>
    <scope>NUCLEOTIDE SEQUENCE [LARGE SCALE GENOMIC DNA]</scope>
    <source>
        <strain evidence="2 3">DSM 45934</strain>
    </source>
</reference>
<dbReference type="AlphaFoldDB" id="A0A4R2JTG1"/>
<dbReference type="Proteomes" id="UP000295680">
    <property type="component" value="Unassembled WGS sequence"/>
</dbReference>
<feature type="compositionally biased region" description="Polar residues" evidence="1">
    <location>
        <begin position="8"/>
        <end position="24"/>
    </location>
</feature>
<dbReference type="RefSeq" id="WP_243726810.1">
    <property type="nucleotide sequence ID" value="NZ_SLWS01000002.1"/>
</dbReference>